<dbReference type="GO" id="GO:0005829">
    <property type="term" value="C:cytosol"/>
    <property type="evidence" value="ECO:0007669"/>
    <property type="project" value="UniProtKB-SubCell"/>
</dbReference>
<organism evidence="13 14">
    <name type="scientific">Catenaria anguillulae PL171</name>
    <dbReference type="NCBI Taxonomy" id="765915"/>
    <lineage>
        <taxon>Eukaryota</taxon>
        <taxon>Fungi</taxon>
        <taxon>Fungi incertae sedis</taxon>
        <taxon>Blastocladiomycota</taxon>
        <taxon>Blastocladiomycetes</taxon>
        <taxon>Blastocladiales</taxon>
        <taxon>Catenariaceae</taxon>
        <taxon>Catenaria</taxon>
    </lineage>
</organism>
<dbReference type="InterPro" id="IPR029044">
    <property type="entry name" value="Nucleotide-diphossugar_trans"/>
</dbReference>
<evidence type="ECO:0000313" key="13">
    <source>
        <dbReference type="EMBL" id="ORZ31666.1"/>
    </source>
</evidence>
<keyword evidence="5" id="KW-0648">Protein biosynthesis</keyword>
<accession>A0A1Y2HAN8</accession>
<evidence type="ECO:0000256" key="8">
    <source>
        <dbReference type="ARBA" id="ARBA00045373"/>
    </source>
</evidence>
<comment type="subcellular location">
    <subcellularLocation>
        <location evidence="1">Cytoplasm</location>
        <location evidence="1">Cytosol</location>
    </subcellularLocation>
</comment>
<evidence type="ECO:0000259" key="12">
    <source>
        <dbReference type="Pfam" id="PF25084"/>
    </source>
</evidence>
<evidence type="ECO:0000313" key="14">
    <source>
        <dbReference type="Proteomes" id="UP000193411"/>
    </source>
</evidence>
<dbReference type="CDD" id="cd04652">
    <property type="entry name" value="LbH_eIF2B_gamma_C"/>
    <property type="match status" value="1"/>
</dbReference>
<evidence type="ECO:0000256" key="5">
    <source>
        <dbReference type="ARBA" id="ARBA00022917"/>
    </source>
</evidence>
<sequence length="519" mass="54132">MYPISTSRIAAAQDPLAAALQEVQAVLLCGPGTDLAPLTSNSLPKALLPIAGKPLLHYALQWIDAASPAIAPKDVLVVSSQSGLDHIQTFVRSLDSARRPEVVAVDDKLGSAEALFKIRDKLKPKKHTLVMAVDSIPTESPAAMMDQLRIHDAAAVALLFDSGAPTSADSLVALPVTTGSRNASPANAANASLLSSTATAQRLISSTSLARLDAKHASSGMPLRMDMMRSFPNLRLQKLTDAHVYLVRNWVLAAMLAQMDPEINGDGAGIGGSKKQIASVQHDLIPLLLKAQYMPAARAIFTDTDSDASSKGADADDLPTSESSHDDSEYALVGLPTPSHRRDPVVLALVSKSSALSSSSDDHGSTTDLTATAGGASGPSYLTLAHLGLAGLRTATVAAYLDANRLMARLVADRIAPSVKIAPRSQVGPESMMGDNTALGERSSVKKSVVGANCVLGRNVKLVNCVVHDGVVIEDDVKLEGCVVCAGARVGEKCTLKEAVVGGKAVVARETVARGERYV</sequence>
<feature type="domain" description="Nucleotidyl transferase" evidence="11">
    <location>
        <begin position="26"/>
        <end position="155"/>
    </location>
</feature>
<keyword evidence="3" id="KW-0963">Cytoplasm</keyword>
<dbReference type="Gene3D" id="2.160.10.10">
    <property type="entry name" value="Hexapeptide repeat proteins"/>
    <property type="match status" value="1"/>
</dbReference>
<name>A0A1Y2HAN8_9FUNG</name>
<dbReference type="GO" id="GO:0005085">
    <property type="term" value="F:guanyl-nucleotide exchange factor activity"/>
    <property type="evidence" value="ECO:0007669"/>
    <property type="project" value="TreeGrafter"/>
</dbReference>
<dbReference type="PANTHER" id="PTHR45989">
    <property type="entry name" value="TRANSLATION INITIATION FACTOR EIF-2B SUBUNIT GAMMA"/>
    <property type="match status" value="1"/>
</dbReference>
<comment type="caution">
    <text evidence="13">The sequence shown here is derived from an EMBL/GenBank/DDBJ whole genome shotgun (WGS) entry which is preliminary data.</text>
</comment>
<evidence type="ECO:0000259" key="11">
    <source>
        <dbReference type="Pfam" id="PF00483"/>
    </source>
</evidence>
<dbReference type="PANTHER" id="PTHR45989:SF1">
    <property type="entry name" value="TRANSLATION INITIATION FACTOR EIF-2B SUBUNIT GAMMA"/>
    <property type="match status" value="1"/>
</dbReference>
<dbReference type="GO" id="GO:0005851">
    <property type="term" value="C:eukaryotic translation initiation factor 2B complex"/>
    <property type="evidence" value="ECO:0007669"/>
    <property type="project" value="TreeGrafter"/>
</dbReference>
<evidence type="ECO:0000256" key="2">
    <source>
        <dbReference type="ARBA" id="ARBA00007878"/>
    </source>
</evidence>
<dbReference type="InterPro" id="IPR051960">
    <property type="entry name" value="eIF2B_gamma"/>
</dbReference>
<feature type="region of interest" description="Disordered" evidence="10">
    <location>
        <begin position="305"/>
        <end position="337"/>
    </location>
</feature>
<comment type="subunit">
    <text evidence="9">Component of the translation initiation factor 2B (eIF2B) complex which is a heterodecamer of two sets of five different subunits: alpha, beta, gamma, delta and epsilon. Subunits alpha, beta and delta comprise a regulatory subcomplex and subunits epsilon and gamma comprise a catalytic subcomplex. Within the complex, the hexameric regulatory complex resides at the center, with the two heterodimeric catalytic subcomplexes bound on opposite sides.</text>
</comment>
<dbReference type="Proteomes" id="UP000193411">
    <property type="component" value="Unassembled WGS sequence"/>
</dbReference>
<dbReference type="GO" id="GO:0002183">
    <property type="term" value="P:cytoplasmic translational initiation"/>
    <property type="evidence" value="ECO:0007669"/>
    <property type="project" value="TreeGrafter"/>
</dbReference>
<evidence type="ECO:0000256" key="4">
    <source>
        <dbReference type="ARBA" id="ARBA00022540"/>
    </source>
</evidence>
<evidence type="ECO:0000256" key="3">
    <source>
        <dbReference type="ARBA" id="ARBA00022490"/>
    </source>
</evidence>
<dbReference type="Gene3D" id="3.90.550.10">
    <property type="entry name" value="Spore Coat Polysaccharide Biosynthesis Protein SpsA, Chain A"/>
    <property type="match status" value="1"/>
</dbReference>
<dbReference type="SUPFAM" id="SSF53448">
    <property type="entry name" value="Nucleotide-diphospho-sugar transferases"/>
    <property type="match status" value="1"/>
</dbReference>
<comment type="function">
    <text evidence="8">Acts as a component of the translation initiation factor 2B (eIF2B) complex, which catalyzes the exchange of GDP for GTP on the eukaryotic initiation factor 2 (eIF2) complex gamma subunit. Its guanine nucleotide exchange factor activity is repressed when bound to eIF2 complex phosphorylated on the alpha subunit, thereby limiting the amount of methionyl-initiator methionine tRNA available to the ribosome and consequently global translation is repressed.</text>
</comment>
<evidence type="ECO:0000256" key="9">
    <source>
        <dbReference type="ARBA" id="ARBA00046432"/>
    </source>
</evidence>
<feature type="domain" description="EIF2B subunit epsilon/gamma LbH" evidence="12">
    <location>
        <begin position="418"/>
        <end position="508"/>
    </location>
</feature>
<dbReference type="OrthoDB" id="10250549at2759"/>
<proteinExistence type="inferred from homology"/>
<dbReference type="Pfam" id="PF25084">
    <property type="entry name" value="LbH_EIF2B"/>
    <property type="match status" value="1"/>
</dbReference>
<gene>
    <name evidence="13" type="ORF">BCR44DRAFT_1441696</name>
</gene>
<keyword evidence="14" id="KW-1185">Reference proteome</keyword>
<dbReference type="AlphaFoldDB" id="A0A1Y2HAN8"/>
<evidence type="ECO:0000256" key="6">
    <source>
        <dbReference type="ARBA" id="ARBA00044196"/>
    </source>
</evidence>
<dbReference type="InterPro" id="IPR011004">
    <property type="entry name" value="Trimer_LpxA-like_sf"/>
</dbReference>
<evidence type="ECO:0000256" key="1">
    <source>
        <dbReference type="ARBA" id="ARBA00004514"/>
    </source>
</evidence>
<comment type="similarity">
    <text evidence="2">Belongs to the eIF-2B gamma/epsilon subunits family.</text>
</comment>
<evidence type="ECO:0000256" key="10">
    <source>
        <dbReference type="SAM" id="MobiDB-lite"/>
    </source>
</evidence>
<keyword evidence="4" id="KW-0396">Initiation factor</keyword>
<dbReference type="EMBL" id="MCFL01000056">
    <property type="protein sequence ID" value="ORZ31666.1"/>
    <property type="molecule type" value="Genomic_DNA"/>
</dbReference>
<evidence type="ECO:0000256" key="7">
    <source>
        <dbReference type="ARBA" id="ARBA00044229"/>
    </source>
</evidence>
<dbReference type="GO" id="GO:0003743">
    <property type="term" value="F:translation initiation factor activity"/>
    <property type="evidence" value="ECO:0007669"/>
    <property type="project" value="UniProtKB-KW"/>
</dbReference>
<dbReference type="InterPro" id="IPR056764">
    <property type="entry name" value="LbH_EIF2B3/5"/>
</dbReference>
<dbReference type="SUPFAM" id="SSF51161">
    <property type="entry name" value="Trimeric LpxA-like enzymes"/>
    <property type="match status" value="1"/>
</dbReference>
<dbReference type="Pfam" id="PF00483">
    <property type="entry name" value="NTP_transferase"/>
    <property type="match status" value="1"/>
</dbReference>
<protein>
    <recommendedName>
        <fullName evidence="6">Translation initiation factor eIF2B subunit gamma</fullName>
    </recommendedName>
    <alternativeName>
        <fullName evidence="7">eIF2B GDP-GTP exchange factor subunit gamma</fullName>
    </alternativeName>
</protein>
<dbReference type="STRING" id="765915.A0A1Y2HAN8"/>
<reference evidence="13 14" key="1">
    <citation type="submission" date="2016-07" db="EMBL/GenBank/DDBJ databases">
        <title>Pervasive Adenine N6-methylation of Active Genes in Fungi.</title>
        <authorList>
            <consortium name="DOE Joint Genome Institute"/>
            <person name="Mondo S.J."/>
            <person name="Dannebaum R.O."/>
            <person name="Kuo R.C."/>
            <person name="Labutti K."/>
            <person name="Haridas S."/>
            <person name="Kuo A."/>
            <person name="Salamov A."/>
            <person name="Ahrendt S.R."/>
            <person name="Lipzen A."/>
            <person name="Sullivan W."/>
            <person name="Andreopoulos W.B."/>
            <person name="Clum A."/>
            <person name="Lindquist E."/>
            <person name="Daum C."/>
            <person name="Ramamoorthy G.K."/>
            <person name="Gryganskyi A."/>
            <person name="Culley D."/>
            <person name="Magnuson J.K."/>
            <person name="James T.Y."/>
            <person name="O'Malley M.A."/>
            <person name="Stajich J.E."/>
            <person name="Spatafora J.W."/>
            <person name="Visel A."/>
            <person name="Grigoriev I.V."/>
        </authorList>
    </citation>
    <scope>NUCLEOTIDE SEQUENCE [LARGE SCALE GENOMIC DNA]</scope>
    <source>
        <strain evidence="13 14">PL171</strain>
    </source>
</reference>
<dbReference type="InterPro" id="IPR005835">
    <property type="entry name" value="NTP_transferase_dom"/>
</dbReference>